<organism evidence="9 10">
    <name type="scientific">Chanos chanos</name>
    <name type="common">Milkfish</name>
    <name type="synonym">Mugil chanos</name>
    <dbReference type="NCBI Taxonomy" id="29144"/>
    <lineage>
        <taxon>Eukaryota</taxon>
        <taxon>Metazoa</taxon>
        <taxon>Chordata</taxon>
        <taxon>Craniata</taxon>
        <taxon>Vertebrata</taxon>
        <taxon>Euteleostomi</taxon>
        <taxon>Actinopterygii</taxon>
        <taxon>Neopterygii</taxon>
        <taxon>Teleostei</taxon>
        <taxon>Ostariophysi</taxon>
        <taxon>Gonorynchiformes</taxon>
        <taxon>Chanidae</taxon>
        <taxon>Chanos</taxon>
    </lineage>
</organism>
<dbReference type="InterPro" id="IPR036322">
    <property type="entry name" value="WD40_repeat_dom_sf"/>
</dbReference>
<feature type="compositionally biased region" description="Polar residues" evidence="7">
    <location>
        <begin position="620"/>
        <end position="632"/>
    </location>
</feature>
<keyword evidence="3" id="KW-0479">Metal-binding</keyword>
<evidence type="ECO:0000256" key="6">
    <source>
        <dbReference type="PROSITE-ProRule" id="PRU00221"/>
    </source>
</evidence>
<gene>
    <name evidence="10" type="primary">LOC115806913</name>
</gene>
<dbReference type="Pfam" id="PF00400">
    <property type="entry name" value="WD40"/>
    <property type="match status" value="4"/>
</dbReference>
<name>A0A6J2UU93_CHACN</name>
<dbReference type="Proteomes" id="UP000504632">
    <property type="component" value="Chromosome 3"/>
</dbReference>
<dbReference type="Gene3D" id="2.130.10.10">
    <property type="entry name" value="YVTN repeat-like/Quinoprotein amine dehydrogenase"/>
    <property type="match status" value="2"/>
</dbReference>
<dbReference type="InterPro" id="IPR019775">
    <property type="entry name" value="WD40_repeat_CS"/>
</dbReference>
<accession>A0A6J2UU93</accession>
<dbReference type="PANTHER" id="PTHR44324">
    <property type="entry name" value="WD40 REPEAT DOMAIN 95"/>
    <property type="match status" value="1"/>
</dbReference>
<feature type="repeat" description="WD" evidence="6">
    <location>
        <begin position="793"/>
        <end position="826"/>
    </location>
</feature>
<evidence type="ECO:0000259" key="8">
    <source>
        <dbReference type="PROSITE" id="PS50222"/>
    </source>
</evidence>
<dbReference type="InParanoid" id="A0A6J2UU93"/>
<dbReference type="InterPro" id="IPR018247">
    <property type="entry name" value="EF_Hand_1_Ca_BS"/>
</dbReference>
<sequence length="850" mass="95862">MGASRSGNLHRGGSLDPEEFQIVMRKIMPEVKDQGLVKLFMQIDTNCDGTVDWDEFLNFLVLEQVAKHVMLTQSRTLYFPCPLKIVGAYYKIMAGLQFCPHIYGMKKKGAVEQGMADSTALMRGNYFSISQDGVLKYWTDNFELNHTANISLPCQASSPQKIFVVEMVCISNLDLLAIASTKPDIDFYETRTRNYNMVFSLSGLKGTVVAMDYWSDGTKGIFSIGDSNGYVTVFISWNVLENGLFNSRTSAVHKGWCEKVRFLSLLNAVASCSACEETALALTSIPNLNEIESKSKFCHSSFRFRKGLKCFDYSPELNIFAGGGRDCTVFTWDPHSFSPSCLRGHPTPISHIVINGQDNRVISVSVDKNVRVWDLHRHECVQNIPPRDIDLGRGPISIVCYNYYTKTLIMATHKFGLLSHDMDGQLHTKTSHEKGLCAALYNSNFQQVVSGCHKGVVKVWDIETGKKITQFQTSPEECVEVTAMSFDPPKRRLITGCYDGKIRLWNFNNGELLLTLPVTDPSEITGIQCIKHRIFVSGWSKRVVCYLDEKDGEMTRYSIWNQYHCEDIVTMHAYGDKMLATACRNGDINLWNMRTSQATACESGRISLRFNASESHRPQEPNQDSPHQTGIVQTEEKIPKPGPGRAEMEKRPKVAVTKVLFLGTREIGVDTATLLTSDLSGYIHAWSTLEQGGLLARFIGVHRENMAVTSMSTDQREEVLLTGDSCGFITLWDIENYCYCMHGVGKRPPQPEDRLHLASLIPSHFDQMKPKPRYAEIEGWKIYLTPPPILGIWRCHQSNIVSVEYVECYRLILTASLDFNVRLWTLTGSYIVPPEDLKKGDCRRTVEEKT</sequence>
<feature type="repeat" description="WD" evidence="6">
    <location>
        <begin position="481"/>
        <end position="515"/>
    </location>
</feature>
<protein>
    <recommendedName>
        <fullName evidence="1">WD repeat-containing protein on Y chromosome</fullName>
    </recommendedName>
</protein>
<keyword evidence="5" id="KW-0106">Calcium</keyword>
<dbReference type="OrthoDB" id="5980302at2759"/>
<dbReference type="PROSITE" id="PS00678">
    <property type="entry name" value="WD_REPEATS_1"/>
    <property type="match status" value="2"/>
</dbReference>
<dbReference type="InterPro" id="IPR001680">
    <property type="entry name" value="WD40_rpt"/>
</dbReference>
<keyword evidence="9" id="KW-1185">Reference proteome</keyword>
<dbReference type="InterPro" id="IPR015943">
    <property type="entry name" value="WD40/YVTN_repeat-like_dom_sf"/>
</dbReference>
<dbReference type="SMART" id="SM00320">
    <property type="entry name" value="WD40"/>
    <property type="match status" value="9"/>
</dbReference>
<feature type="repeat" description="WD" evidence="6">
    <location>
        <begin position="429"/>
        <end position="470"/>
    </location>
</feature>
<dbReference type="RefSeq" id="XP_030623629.1">
    <property type="nucleotide sequence ID" value="XM_030767769.1"/>
</dbReference>
<dbReference type="PROSITE" id="PS00018">
    <property type="entry name" value="EF_HAND_1"/>
    <property type="match status" value="1"/>
</dbReference>
<dbReference type="CDD" id="cd00051">
    <property type="entry name" value="EFh"/>
    <property type="match status" value="1"/>
</dbReference>
<evidence type="ECO:0000256" key="5">
    <source>
        <dbReference type="ARBA" id="ARBA00022837"/>
    </source>
</evidence>
<dbReference type="PROSITE" id="PS50082">
    <property type="entry name" value="WD_REPEATS_2"/>
    <property type="match status" value="4"/>
</dbReference>
<evidence type="ECO:0000256" key="4">
    <source>
        <dbReference type="ARBA" id="ARBA00022737"/>
    </source>
</evidence>
<dbReference type="GO" id="GO:0005509">
    <property type="term" value="F:calcium ion binding"/>
    <property type="evidence" value="ECO:0007669"/>
    <property type="project" value="InterPro"/>
</dbReference>
<dbReference type="PROSITE" id="PS50294">
    <property type="entry name" value="WD_REPEATS_REGION"/>
    <property type="match status" value="2"/>
</dbReference>
<dbReference type="InterPro" id="IPR002048">
    <property type="entry name" value="EF_hand_dom"/>
</dbReference>
<proteinExistence type="predicted"/>
<dbReference type="SUPFAM" id="SSF47473">
    <property type="entry name" value="EF-hand"/>
    <property type="match status" value="1"/>
</dbReference>
<evidence type="ECO:0000313" key="9">
    <source>
        <dbReference type="Proteomes" id="UP000504632"/>
    </source>
</evidence>
<dbReference type="InterPro" id="IPR011992">
    <property type="entry name" value="EF-hand-dom_pair"/>
</dbReference>
<dbReference type="PANTHER" id="PTHR44324:SF6">
    <property type="entry name" value="EF-HAND CALCIUM BINDING DOMAIN 8"/>
    <property type="match status" value="1"/>
</dbReference>
<evidence type="ECO:0000256" key="1">
    <source>
        <dbReference type="ARBA" id="ARBA00014901"/>
    </source>
</evidence>
<feature type="region of interest" description="Disordered" evidence="7">
    <location>
        <begin position="613"/>
        <end position="650"/>
    </location>
</feature>
<dbReference type="GeneID" id="115806913"/>
<keyword evidence="4" id="KW-0677">Repeat</keyword>
<feature type="repeat" description="WD" evidence="6">
    <location>
        <begin position="342"/>
        <end position="383"/>
    </location>
</feature>
<dbReference type="InterPro" id="IPR051242">
    <property type="entry name" value="WD-EF-hand_domain"/>
</dbReference>
<evidence type="ECO:0000313" key="10">
    <source>
        <dbReference type="RefSeq" id="XP_030623629.1"/>
    </source>
</evidence>
<reference evidence="10" key="1">
    <citation type="submission" date="2025-08" db="UniProtKB">
        <authorList>
            <consortium name="RefSeq"/>
        </authorList>
    </citation>
    <scope>IDENTIFICATION</scope>
</reference>
<dbReference type="AlphaFoldDB" id="A0A6J2UU93"/>
<evidence type="ECO:0000256" key="7">
    <source>
        <dbReference type="SAM" id="MobiDB-lite"/>
    </source>
</evidence>
<evidence type="ECO:0000256" key="2">
    <source>
        <dbReference type="ARBA" id="ARBA00022574"/>
    </source>
</evidence>
<feature type="domain" description="EF-hand" evidence="8">
    <location>
        <begin position="31"/>
        <end position="66"/>
    </location>
</feature>
<dbReference type="PROSITE" id="PS50222">
    <property type="entry name" value="EF_HAND_2"/>
    <property type="match status" value="1"/>
</dbReference>
<dbReference type="Gene3D" id="1.10.238.10">
    <property type="entry name" value="EF-hand"/>
    <property type="match status" value="1"/>
</dbReference>
<keyword evidence="2 6" id="KW-0853">WD repeat</keyword>
<dbReference type="SUPFAM" id="SSF50978">
    <property type="entry name" value="WD40 repeat-like"/>
    <property type="match status" value="2"/>
</dbReference>
<evidence type="ECO:0000256" key="3">
    <source>
        <dbReference type="ARBA" id="ARBA00022723"/>
    </source>
</evidence>